<sequence length="667" mass="76511">MMPEHGGIFIRDVSKARERVMIVIGPKFDEPCEEGNVFSADWPFVAWPSKVSKNFKPICHSNGSLNGLEQVNISAGKDGSAISQGPNDGNSTSRGPKKFVVLEQSEEKLNEDVPNGIVPEGDLIKQNELSVDGFKSSWASLFGSSGSLIYTPPKVVRNKIVIVPPEEVIAQEVRVWHSRAKCHRNVESKVQWEEDMTIIPSKKHDLANVACKAMVLESFKQLRKRDLVSVKDHGKSLEVTTSNSFGSLLEVGEDDKFSNSWDYTCSYSNSGVGRIWVMWKRNHFSFATHVVDKLFITSTLIDLLSGVYVEILVESKSCVIPVFNHWVEEPFFIAVVSLVWVRHEGVLPLMILMRNFHHLKLALHRHFGRHIRRLREEVRNEKEAMDRAQREVEYNSRRLLDWRKPFFVISPRFDDWNLVIRILPSSIILSVLVLHAPISREKVRRVLFSMDSGKAPDPDGFSIGFFKGAWSVVGGDFCDALFHFFETCYLPQGVNAIDITLIPKRCGPEPSLYYESLFRKAYDSVNWDFLFCLLITISTPLRKGLRQDDPLSLFLLVMVMEVLSRMLNRPPYSFQIHQRFKNVGHEVKNWAEHVRWVERVTRVGAGRSTCTIREKEATRNWTALVGPSGYFRWAARELSGLKRTRLYMRTRRVSRWRTGSWVRPLGF</sequence>
<keyword evidence="2" id="KW-0548">Nucleotidyltransferase</keyword>
<protein>
    <submittedName>
        <fullName evidence="2">Reverse transcriptase</fullName>
    </submittedName>
</protein>
<dbReference type="AlphaFoldDB" id="A0A5A7SKV8"/>
<feature type="compositionally biased region" description="Polar residues" evidence="1">
    <location>
        <begin position="81"/>
        <end position="94"/>
    </location>
</feature>
<dbReference type="OrthoDB" id="1938551at2759"/>
<organism evidence="2 3">
    <name type="scientific">Cucumis melo var. makuwa</name>
    <name type="common">Oriental melon</name>
    <dbReference type="NCBI Taxonomy" id="1194695"/>
    <lineage>
        <taxon>Eukaryota</taxon>
        <taxon>Viridiplantae</taxon>
        <taxon>Streptophyta</taxon>
        <taxon>Embryophyta</taxon>
        <taxon>Tracheophyta</taxon>
        <taxon>Spermatophyta</taxon>
        <taxon>Magnoliopsida</taxon>
        <taxon>eudicotyledons</taxon>
        <taxon>Gunneridae</taxon>
        <taxon>Pentapetalae</taxon>
        <taxon>rosids</taxon>
        <taxon>fabids</taxon>
        <taxon>Cucurbitales</taxon>
        <taxon>Cucurbitaceae</taxon>
        <taxon>Benincaseae</taxon>
        <taxon>Cucumis</taxon>
    </lineage>
</organism>
<dbReference type="PANTHER" id="PTHR46890">
    <property type="entry name" value="NON-LTR RETROLELEMENT REVERSE TRANSCRIPTASE-LIKE PROTEIN-RELATED"/>
    <property type="match status" value="1"/>
</dbReference>
<comment type="caution">
    <text evidence="2">The sequence shown here is derived from an EMBL/GenBank/DDBJ whole genome shotgun (WGS) entry which is preliminary data.</text>
</comment>
<dbReference type="Proteomes" id="UP000321393">
    <property type="component" value="Unassembled WGS sequence"/>
</dbReference>
<evidence type="ECO:0000313" key="3">
    <source>
        <dbReference type="Proteomes" id="UP000321393"/>
    </source>
</evidence>
<evidence type="ECO:0000313" key="2">
    <source>
        <dbReference type="EMBL" id="KAA0025347.1"/>
    </source>
</evidence>
<proteinExistence type="predicted"/>
<keyword evidence="2" id="KW-0808">Transferase</keyword>
<keyword evidence="2" id="KW-0695">RNA-directed DNA polymerase</keyword>
<dbReference type="EMBL" id="SSTE01023254">
    <property type="protein sequence ID" value="KAA0025347.1"/>
    <property type="molecule type" value="Genomic_DNA"/>
</dbReference>
<dbReference type="GO" id="GO:0003964">
    <property type="term" value="F:RNA-directed DNA polymerase activity"/>
    <property type="evidence" value="ECO:0007669"/>
    <property type="project" value="UniProtKB-KW"/>
</dbReference>
<gene>
    <name evidence="2" type="ORF">E6C27_scaffold1204G00310</name>
</gene>
<dbReference type="PANTHER" id="PTHR46890:SF48">
    <property type="entry name" value="RNA-DIRECTED DNA POLYMERASE"/>
    <property type="match status" value="1"/>
</dbReference>
<evidence type="ECO:0000256" key="1">
    <source>
        <dbReference type="SAM" id="MobiDB-lite"/>
    </source>
</evidence>
<accession>A0A5A7SKV8</accession>
<feature type="region of interest" description="Disordered" evidence="1">
    <location>
        <begin position="77"/>
        <end position="96"/>
    </location>
</feature>
<dbReference type="InterPro" id="IPR052343">
    <property type="entry name" value="Retrotransposon-Effector_Assoc"/>
</dbReference>
<reference evidence="2 3" key="1">
    <citation type="submission" date="2019-08" db="EMBL/GenBank/DDBJ databases">
        <title>Draft genome sequences of two oriental melons (Cucumis melo L. var makuwa).</title>
        <authorList>
            <person name="Kwon S.-Y."/>
        </authorList>
    </citation>
    <scope>NUCLEOTIDE SEQUENCE [LARGE SCALE GENOMIC DNA]</scope>
    <source>
        <strain evidence="3">cv. SW 3</strain>
        <tissue evidence="2">Leaf</tissue>
    </source>
</reference>
<name>A0A5A7SKV8_CUCMM</name>